<dbReference type="Proteomes" id="UP000467840">
    <property type="component" value="Chromosome 9"/>
</dbReference>
<evidence type="ECO:0000256" key="1">
    <source>
        <dbReference type="SAM" id="MobiDB-lite"/>
    </source>
</evidence>
<accession>A0A6A6M7J2</accession>
<dbReference type="Pfam" id="PF13456">
    <property type="entry name" value="RVT_3"/>
    <property type="match status" value="1"/>
</dbReference>
<proteinExistence type="predicted"/>
<evidence type="ECO:0000313" key="4">
    <source>
        <dbReference type="Proteomes" id="UP000467840"/>
    </source>
</evidence>
<dbReference type="GO" id="GO:0004523">
    <property type="term" value="F:RNA-DNA hybrid ribonuclease activity"/>
    <property type="evidence" value="ECO:0007669"/>
    <property type="project" value="InterPro"/>
</dbReference>
<sequence>MVAENPRLQNLEEQMQSQNQKIQDLSVGRHRMEEMMSHKMEDDVSNNEIDESFPLFMKVSFMCKKLGKPRGWAFGNKEGVTVKNVSIKGKNGKVNEEINCEKRDWNHGDSLLELRYCNHIMLKENAFDIRRRQKKKMRSLSMEKSNVKTVCENAKVNCKGAFVATLSGYINVALQSRIAEAYSLLEALSWLIQNNISMVKVEMDCQELYFDMNSSNMDLSEFGLIVSDCKFLLSQGVDITVN</sequence>
<name>A0A6A6M7J2_HEVBR</name>
<feature type="domain" description="RNase H type-1" evidence="2">
    <location>
        <begin position="156"/>
        <end position="235"/>
    </location>
</feature>
<comment type="caution">
    <text evidence="3">The sequence shown here is derived from an EMBL/GenBank/DDBJ whole genome shotgun (WGS) entry which is preliminary data.</text>
</comment>
<dbReference type="EMBL" id="JAAGAX010000008">
    <property type="protein sequence ID" value="KAF2308226.1"/>
    <property type="molecule type" value="Genomic_DNA"/>
</dbReference>
<dbReference type="InterPro" id="IPR002156">
    <property type="entry name" value="RNaseH_domain"/>
</dbReference>
<dbReference type="AlphaFoldDB" id="A0A6A6M7J2"/>
<protein>
    <recommendedName>
        <fullName evidence="2">RNase H type-1 domain-containing protein</fullName>
    </recommendedName>
</protein>
<evidence type="ECO:0000313" key="3">
    <source>
        <dbReference type="EMBL" id="KAF2308226.1"/>
    </source>
</evidence>
<evidence type="ECO:0000259" key="2">
    <source>
        <dbReference type="Pfam" id="PF13456"/>
    </source>
</evidence>
<organism evidence="3 4">
    <name type="scientific">Hevea brasiliensis</name>
    <name type="common">Para rubber tree</name>
    <name type="synonym">Siphonia brasiliensis</name>
    <dbReference type="NCBI Taxonomy" id="3981"/>
    <lineage>
        <taxon>Eukaryota</taxon>
        <taxon>Viridiplantae</taxon>
        <taxon>Streptophyta</taxon>
        <taxon>Embryophyta</taxon>
        <taxon>Tracheophyta</taxon>
        <taxon>Spermatophyta</taxon>
        <taxon>Magnoliopsida</taxon>
        <taxon>eudicotyledons</taxon>
        <taxon>Gunneridae</taxon>
        <taxon>Pentapetalae</taxon>
        <taxon>rosids</taxon>
        <taxon>fabids</taxon>
        <taxon>Malpighiales</taxon>
        <taxon>Euphorbiaceae</taxon>
        <taxon>Crotonoideae</taxon>
        <taxon>Micrandreae</taxon>
        <taxon>Hevea</taxon>
    </lineage>
</organism>
<feature type="region of interest" description="Disordered" evidence="1">
    <location>
        <begin position="1"/>
        <end position="23"/>
    </location>
</feature>
<feature type="compositionally biased region" description="Polar residues" evidence="1">
    <location>
        <begin position="7"/>
        <end position="23"/>
    </location>
</feature>
<keyword evidence="4" id="KW-1185">Reference proteome</keyword>
<gene>
    <name evidence="3" type="ORF">GH714_037103</name>
</gene>
<reference evidence="3 4" key="1">
    <citation type="journal article" date="2020" name="Mol. Plant">
        <title>The Chromosome-Based Rubber Tree Genome Provides New Insights into Spurge Genome Evolution and Rubber Biosynthesis.</title>
        <authorList>
            <person name="Liu J."/>
            <person name="Shi C."/>
            <person name="Shi C.C."/>
            <person name="Li W."/>
            <person name="Zhang Q.J."/>
            <person name="Zhang Y."/>
            <person name="Li K."/>
            <person name="Lu H.F."/>
            <person name="Shi C."/>
            <person name="Zhu S.T."/>
            <person name="Xiao Z.Y."/>
            <person name="Nan H."/>
            <person name="Yue Y."/>
            <person name="Zhu X.G."/>
            <person name="Wu Y."/>
            <person name="Hong X.N."/>
            <person name="Fan G.Y."/>
            <person name="Tong Y."/>
            <person name="Zhang D."/>
            <person name="Mao C.L."/>
            <person name="Liu Y.L."/>
            <person name="Hao S.J."/>
            <person name="Liu W.Q."/>
            <person name="Lv M.Q."/>
            <person name="Zhang H.B."/>
            <person name="Liu Y."/>
            <person name="Hu-Tang G.R."/>
            <person name="Wang J.P."/>
            <person name="Wang J.H."/>
            <person name="Sun Y.H."/>
            <person name="Ni S.B."/>
            <person name="Chen W.B."/>
            <person name="Zhang X.C."/>
            <person name="Jiao Y.N."/>
            <person name="Eichler E.E."/>
            <person name="Li G.H."/>
            <person name="Liu X."/>
            <person name="Gao L.Z."/>
        </authorList>
    </citation>
    <scope>NUCLEOTIDE SEQUENCE [LARGE SCALE GENOMIC DNA]</scope>
    <source>
        <strain evidence="4">cv. GT1</strain>
        <tissue evidence="3">Leaf</tissue>
    </source>
</reference>
<dbReference type="GO" id="GO:0003676">
    <property type="term" value="F:nucleic acid binding"/>
    <property type="evidence" value="ECO:0007669"/>
    <property type="project" value="InterPro"/>
</dbReference>